<keyword evidence="3" id="KW-0326">Glycosidase</keyword>
<dbReference type="InterPro" id="IPR013783">
    <property type="entry name" value="Ig-like_fold"/>
</dbReference>
<dbReference type="GO" id="GO:0004556">
    <property type="term" value="F:alpha-amylase activity"/>
    <property type="evidence" value="ECO:0007669"/>
    <property type="project" value="InterPro"/>
</dbReference>
<dbReference type="SUPFAM" id="SSF51445">
    <property type="entry name" value="(Trans)glycosidases"/>
    <property type="match status" value="1"/>
</dbReference>
<dbReference type="InterPro" id="IPR017853">
    <property type="entry name" value="GH"/>
</dbReference>
<dbReference type="SUPFAM" id="SSF51011">
    <property type="entry name" value="Glycosyl hydrolase domain"/>
    <property type="match status" value="1"/>
</dbReference>
<dbReference type="EMBL" id="LT899436">
    <property type="protein sequence ID" value="SNR16057.1"/>
    <property type="molecule type" value="Genomic_DNA"/>
</dbReference>
<dbReference type="RefSeq" id="WP_095072313.1">
    <property type="nucleotide sequence ID" value="NZ_LT899436.1"/>
</dbReference>
<feature type="chain" id="PRO_5012850798" evidence="4">
    <location>
        <begin position="23"/>
        <end position="872"/>
    </location>
</feature>
<keyword evidence="1 4" id="KW-0732">Signal</keyword>
<dbReference type="InterPro" id="IPR031965">
    <property type="entry name" value="CBM26"/>
</dbReference>
<evidence type="ECO:0000313" key="8">
    <source>
        <dbReference type="Proteomes" id="UP000215214"/>
    </source>
</evidence>
<evidence type="ECO:0000256" key="2">
    <source>
        <dbReference type="ARBA" id="ARBA00022801"/>
    </source>
</evidence>
<dbReference type="GO" id="GO:0005975">
    <property type="term" value="P:carbohydrate metabolic process"/>
    <property type="evidence" value="ECO:0007669"/>
    <property type="project" value="InterPro"/>
</dbReference>
<dbReference type="SMART" id="SM00810">
    <property type="entry name" value="Alpha-amyl_C2"/>
    <property type="match status" value="1"/>
</dbReference>
<dbReference type="InterPro" id="IPR012850">
    <property type="entry name" value="A-amylase_bs_C"/>
</dbReference>
<evidence type="ECO:0000259" key="6">
    <source>
        <dbReference type="SMART" id="SM00810"/>
    </source>
</evidence>
<accession>A0A238UA35</accession>
<evidence type="ECO:0000256" key="1">
    <source>
        <dbReference type="ARBA" id="ARBA00022729"/>
    </source>
</evidence>
<dbReference type="AlphaFoldDB" id="A0A238UA35"/>
<dbReference type="SMART" id="SM00642">
    <property type="entry name" value="Aamy"/>
    <property type="match status" value="1"/>
</dbReference>
<evidence type="ECO:0000256" key="3">
    <source>
        <dbReference type="ARBA" id="ARBA00023295"/>
    </source>
</evidence>
<dbReference type="KEGG" id="tje:TJEJU_2372"/>
<dbReference type="Gene3D" id="2.60.40.1180">
    <property type="entry name" value="Golgi alpha-mannosidase II"/>
    <property type="match status" value="1"/>
</dbReference>
<dbReference type="PANTHER" id="PTHR43447">
    <property type="entry name" value="ALPHA-AMYLASE"/>
    <property type="match status" value="1"/>
</dbReference>
<evidence type="ECO:0000313" key="7">
    <source>
        <dbReference type="EMBL" id="SNR16057.1"/>
    </source>
</evidence>
<dbReference type="NCBIfam" id="TIGR04183">
    <property type="entry name" value="Por_Secre_tail"/>
    <property type="match status" value="1"/>
</dbReference>
<keyword evidence="2" id="KW-0378">Hydrolase</keyword>
<dbReference type="CDD" id="cd11314">
    <property type="entry name" value="AmyAc_arch_bac_plant_AmyA"/>
    <property type="match status" value="1"/>
</dbReference>
<keyword evidence="8" id="KW-1185">Reference proteome</keyword>
<sequence>MKQTLKILQLALVFFFAWNIQAQDEDVMFQAFDWNVQNQPAGQTWFNVVTQNSAEISSAGVDLIWLPPVSDSAAPQGYLPRELYNFNSAYGTEAQLRGLINQYHSLGMKIIGDIVINHRVGTRDAVTFTNPAWPTTFITADDEGRNFVNFPVEFSINSDYFPGTALKADGSNGTYGPARDLDHRNPAVRQEIKNWMNFLKNDLGFDGWRYDFVHGYDPIYNKEYNDATQPYFAVGELLESSRVQTNNWVNFTQQSSSAFDFNTKVTLQDAIRDNNMSYLRDGQGRPSGMIGINPGKSVTFLDNHDTGFAQQCCGSNYVFPGGETNLRKGYAYILTHPGNPMIFWTHYFDAGNGVRQAIKDLIAIRKDVRIFASSSINIAEARNDVYAAYIDGRNGTIAMKLGGGNWSPQGSGWTLRTSGTDYAVWTKGGTVTPPPPPPAQVDPFTVNFKKPSGWGNNVNVYLFDASTNAIIPGTSGWPGQSATNINGTPWYSLQVNPPSGVAAQNIRVIFNDGTNQTDDLSRSTNGWYDNGTWTNNCPSDCSGNPNPPNTNTRFTVNFKKPNGWGNNINAYFFDAGSNTTISGTAGWPGQSTTNISGTPWYSYEVAIPAGTSLSNVRVIFNDGSNQTDDLTRSSTGWYDNGTWTNNCPSNCSGTTTPPPSNNNVTLNFLRTSSWGNTVNVYLYNTNTNSTLAGTPAWPGRTMQNQASTSWSSTSFTLPSNVSPNNVGVVFNNGNGQQTVDLNRGTSGWFRITGSSSGKATGVWSNSCPTGCISSRQIATSTTDLITENSVRIAPNPIHQNGNLFITTTQKGVLKVSIMNLLGQSKTVYEKTNNAGNHTIELNNNDFGAKGIYIISTTLDNVNITKPIKVIKN</sequence>
<dbReference type="InterPro" id="IPR006047">
    <property type="entry name" value="GH13_cat_dom"/>
</dbReference>
<dbReference type="Pfam" id="PF00128">
    <property type="entry name" value="Alpha-amylase"/>
    <property type="match status" value="1"/>
</dbReference>
<evidence type="ECO:0000259" key="5">
    <source>
        <dbReference type="SMART" id="SM00642"/>
    </source>
</evidence>
<dbReference type="Gene3D" id="3.20.20.80">
    <property type="entry name" value="Glycosidases"/>
    <property type="match status" value="1"/>
</dbReference>
<dbReference type="Gene3D" id="2.60.40.10">
    <property type="entry name" value="Immunoglobulins"/>
    <property type="match status" value="3"/>
</dbReference>
<dbReference type="Proteomes" id="UP000215214">
    <property type="component" value="Chromosome TJEJU"/>
</dbReference>
<dbReference type="InterPro" id="IPR013780">
    <property type="entry name" value="Glyco_hydro_b"/>
</dbReference>
<proteinExistence type="predicted"/>
<evidence type="ECO:0000256" key="4">
    <source>
        <dbReference type="SAM" id="SignalP"/>
    </source>
</evidence>
<dbReference type="Pfam" id="PF07821">
    <property type="entry name" value="Alpha-amyl_C2"/>
    <property type="match status" value="1"/>
</dbReference>
<dbReference type="InterPro" id="IPR026444">
    <property type="entry name" value="Secre_tail"/>
</dbReference>
<dbReference type="GO" id="GO:0005509">
    <property type="term" value="F:calcium ion binding"/>
    <property type="evidence" value="ECO:0007669"/>
    <property type="project" value="InterPro"/>
</dbReference>
<dbReference type="Pfam" id="PF16738">
    <property type="entry name" value="CBM26"/>
    <property type="match status" value="3"/>
</dbReference>
<name>A0A238UA35_9FLAO</name>
<feature type="signal peptide" evidence="4">
    <location>
        <begin position="1"/>
        <end position="22"/>
    </location>
</feature>
<protein>
    <submittedName>
        <fullName evidence="7">Uncharacterized protein</fullName>
    </submittedName>
</protein>
<feature type="domain" description="Alpha-amylase C-terminal beta-sheet" evidence="6">
    <location>
        <begin position="366"/>
        <end position="427"/>
    </location>
</feature>
<dbReference type="OrthoDB" id="9805159at2"/>
<reference evidence="7 8" key="1">
    <citation type="submission" date="2017-07" db="EMBL/GenBank/DDBJ databases">
        <authorList>
            <person name="Sun Z.S."/>
            <person name="Albrecht U."/>
            <person name="Echele G."/>
            <person name="Lee C.C."/>
        </authorList>
    </citation>
    <scope>NUCLEOTIDE SEQUENCE [LARGE SCALE GENOMIC DNA]</scope>
    <source>
        <strain evidence="8">type strain: KCTC 22618</strain>
    </source>
</reference>
<organism evidence="7 8">
    <name type="scientific">Tenacibaculum jejuense</name>
    <dbReference type="NCBI Taxonomy" id="584609"/>
    <lineage>
        <taxon>Bacteria</taxon>
        <taxon>Pseudomonadati</taxon>
        <taxon>Bacteroidota</taxon>
        <taxon>Flavobacteriia</taxon>
        <taxon>Flavobacteriales</taxon>
        <taxon>Flavobacteriaceae</taxon>
        <taxon>Tenacibaculum</taxon>
    </lineage>
</organism>
<feature type="domain" description="Glycosyl hydrolase family 13 catalytic" evidence="5">
    <location>
        <begin position="26"/>
        <end position="365"/>
    </location>
</feature>
<gene>
    <name evidence="7" type="ORF">TJEJU_2372</name>
</gene>